<comment type="subcellular location">
    <subcellularLocation>
        <location evidence="1">Endomembrane system</location>
        <topology evidence="1">Multi-pass membrane protein</topology>
    </subcellularLocation>
</comment>
<accession>A0ABU8FXG8</accession>
<comment type="caution">
    <text evidence="6">The sequence shown here is derived from an EMBL/GenBank/DDBJ whole genome shotgun (WGS) entry which is preliminary data.</text>
</comment>
<dbReference type="EMBL" id="JBAWSV010000003">
    <property type="protein sequence ID" value="MEI4829902.1"/>
    <property type="molecule type" value="Genomic_DNA"/>
</dbReference>
<dbReference type="PIRSF" id="PIRSF031804">
    <property type="entry name" value="UCP031804"/>
    <property type="match status" value="1"/>
</dbReference>
<evidence type="ECO:0000256" key="3">
    <source>
        <dbReference type="ARBA" id="ARBA00022989"/>
    </source>
</evidence>
<evidence type="ECO:0000256" key="4">
    <source>
        <dbReference type="ARBA" id="ARBA00023136"/>
    </source>
</evidence>
<name>A0ABU8FXG8_9BACI</name>
<keyword evidence="4" id="KW-0472">Membrane</keyword>
<evidence type="ECO:0000313" key="6">
    <source>
        <dbReference type="EMBL" id="MEI4829902.1"/>
    </source>
</evidence>
<evidence type="ECO:0000256" key="2">
    <source>
        <dbReference type="ARBA" id="ARBA00022692"/>
    </source>
</evidence>
<dbReference type="InterPro" id="IPR010652">
    <property type="entry name" value="DUF1232"/>
</dbReference>
<dbReference type="Pfam" id="PF06803">
    <property type="entry name" value="DUF1232"/>
    <property type="match status" value="1"/>
</dbReference>
<reference evidence="6 7" key="1">
    <citation type="submission" date="2024-01" db="EMBL/GenBank/DDBJ databases">
        <title>Seven novel Bacillus-like species.</title>
        <authorList>
            <person name="Liu G."/>
        </authorList>
    </citation>
    <scope>NUCLEOTIDE SEQUENCE [LARGE SCALE GENOMIC DNA]</scope>
    <source>
        <strain evidence="6 7">FJAT-53711</strain>
    </source>
</reference>
<keyword evidence="7" id="KW-1185">Reference proteome</keyword>
<organism evidence="6 7">
    <name type="scientific">Bacillus yunxiaonensis</name>
    <dbReference type="NCBI Taxonomy" id="3127665"/>
    <lineage>
        <taxon>Bacteria</taxon>
        <taxon>Bacillati</taxon>
        <taxon>Bacillota</taxon>
        <taxon>Bacilli</taxon>
        <taxon>Bacillales</taxon>
        <taxon>Bacillaceae</taxon>
        <taxon>Bacillus</taxon>
    </lineage>
</organism>
<protein>
    <submittedName>
        <fullName evidence="6">YkvA family protein</fullName>
    </submittedName>
</protein>
<dbReference type="Proteomes" id="UP001367922">
    <property type="component" value="Unassembled WGS sequence"/>
</dbReference>
<evidence type="ECO:0000259" key="5">
    <source>
        <dbReference type="Pfam" id="PF06803"/>
    </source>
</evidence>
<proteinExistence type="predicted"/>
<evidence type="ECO:0000313" key="7">
    <source>
        <dbReference type="Proteomes" id="UP001367922"/>
    </source>
</evidence>
<feature type="domain" description="DUF1232" evidence="5">
    <location>
        <begin position="45"/>
        <end position="80"/>
    </location>
</feature>
<gene>
    <name evidence="6" type="ORF">WAX78_10595</name>
</gene>
<keyword evidence="2" id="KW-0812">Transmembrane</keyword>
<dbReference type="InterPro" id="IPR016983">
    <property type="entry name" value="UCP031804"/>
</dbReference>
<dbReference type="RefSeq" id="WP_336482248.1">
    <property type="nucleotide sequence ID" value="NZ_JBAWSV010000003.1"/>
</dbReference>
<sequence>MKEKFSVEAFWNKVKHAAIKAGHSVIYASLLLFYVLQKPGVPKRVKLTIIGALAYFISPIDAIPDFVAGLGYTDDLGALTAALVQTAMYVDEEVKEQARTKLGEWFGSDVDTSLIDQKLD</sequence>
<evidence type="ECO:0000256" key="1">
    <source>
        <dbReference type="ARBA" id="ARBA00004127"/>
    </source>
</evidence>
<keyword evidence="3" id="KW-1133">Transmembrane helix</keyword>